<dbReference type="Pfam" id="PF13359">
    <property type="entry name" value="DDE_Tnp_4"/>
    <property type="match status" value="1"/>
</dbReference>
<dbReference type="STRING" id="1314778.A0A5C3NWN0"/>
<evidence type="ECO:0000313" key="5">
    <source>
        <dbReference type="Proteomes" id="UP000308197"/>
    </source>
</evidence>
<dbReference type="PANTHER" id="PTHR48471:SF1">
    <property type="entry name" value="DDE TNP4 DOMAIN-CONTAINING PROTEIN"/>
    <property type="match status" value="1"/>
</dbReference>
<organism evidence="4 5">
    <name type="scientific">Polyporus arcularius HHB13444</name>
    <dbReference type="NCBI Taxonomy" id="1314778"/>
    <lineage>
        <taxon>Eukaryota</taxon>
        <taxon>Fungi</taxon>
        <taxon>Dikarya</taxon>
        <taxon>Basidiomycota</taxon>
        <taxon>Agaricomycotina</taxon>
        <taxon>Agaricomycetes</taxon>
        <taxon>Polyporales</taxon>
        <taxon>Polyporaceae</taxon>
        <taxon>Polyporus</taxon>
    </lineage>
</organism>
<dbReference type="PANTHER" id="PTHR48471">
    <property type="entry name" value="DDE TNP4 DOMAIN-CONTAINING PROTEIN"/>
    <property type="match status" value="1"/>
</dbReference>
<dbReference type="Proteomes" id="UP000308197">
    <property type="component" value="Unassembled WGS sequence"/>
</dbReference>
<dbReference type="AlphaFoldDB" id="A0A5C3NWN0"/>
<keyword evidence="2" id="KW-0479">Metal-binding</keyword>
<sequence>GMIKEAVLNAPGSWHDAKVARPVYELLRQRTPEGYYLVADTAFPRGTSSIAGRIQAPMKANAALPHNAAEREALLARDRQLLSYRQTAEWGMRQLRAGFGRLRVPLDINDPQGRAELLEVCVRSVNVRAERVGISEIRNVYMRIWQEAEDDDIWNHFEDVLFGEIRRRDRVSRFHR</sequence>
<dbReference type="GO" id="GO:0046872">
    <property type="term" value="F:metal ion binding"/>
    <property type="evidence" value="ECO:0007669"/>
    <property type="project" value="UniProtKB-KW"/>
</dbReference>
<gene>
    <name evidence="4" type="ORF">K466DRAFT_454904</name>
</gene>
<evidence type="ECO:0000259" key="3">
    <source>
        <dbReference type="Pfam" id="PF13359"/>
    </source>
</evidence>
<feature type="domain" description="DDE Tnp4" evidence="3">
    <location>
        <begin position="9"/>
        <end position="122"/>
    </location>
</feature>
<comment type="cofactor">
    <cofactor evidence="1">
        <name>a divalent metal cation</name>
        <dbReference type="ChEBI" id="CHEBI:60240"/>
    </cofactor>
</comment>
<dbReference type="EMBL" id="ML211560">
    <property type="protein sequence ID" value="TFK81774.1"/>
    <property type="molecule type" value="Genomic_DNA"/>
</dbReference>
<dbReference type="InParanoid" id="A0A5C3NWN0"/>
<name>A0A5C3NWN0_9APHY</name>
<keyword evidence="5" id="KW-1185">Reference proteome</keyword>
<evidence type="ECO:0000313" key="4">
    <source>
        <dbReference type="EMBL" id="TFK81774.1"/>
    </source>
</evidence>
<evidence type="ECO:0000256" key="2">
    <source>
        <dbReference type="ARBA" id="ARBA00022723"/>
    </source>
</evidence>
<feature type="non-terminal residue" evidence="4">
    <location>
        <position position="176"/>
    </location>
</feature>
<feature type="non-terminal residue" evidence="4">
    <location>
        <position position="1"/>
    </location>
</feature>
<evidence type="ECO:0000256" key="1">
    <source>
        <dbReference type="ARBA" id="ARBA00001968"/>
    </source>
</evidence>
<accession>A0A5C3NWN0</accession>
<proteinExistence type="predicted"/>
<protein>
    <recommendedName>
        <fullName evidence="3">DDE Tnp4 domain-containing protein</fullName>
    </recommendedName>
</protein>
<reference evidence="4 5" key="1">
    <citation type="journal article" date="2019" name="Nat. Ecol. Evol.">
        <title>Megaphylogeny resolves global patterns of mushroom evolution.</title>
        <authorList>
            <person name="Varga T."/>
            <person name="Krizsan K."/>
            <person name="Foldi C."/>
            <person name="Dima B."/>
            <person name="Sanchez-Garcia M."/>
            <person name="Sanchez-Ramirez S."/>
            <person name="Szollosi G.J."/>
            <person name="Szarkandi J.G."/>
            <person name="Papp V."/>
            <person name="Albert L."/>
            <person name="Andreopoulos W."/>
            <person name="Angelini C."/>
            <person name="Antonin V."/>
            <person name="Barry K.W."/>
            <person name="Bougher N.L."/>
            <person name="Buchanan P."/>
            <person name="Buyck B."/>
            <person name="Bense V."/>
            <person name="Catcheside P."/>
            <person name="Chovatia M."/>
            <person name="Cooper J."/>
            <person name="Damon W."/>
            <person name="Desjardin D."/>
            <person name="Finy P."/>
            <person name="Geml J."/>
            <person name="Haridas S."/>
            <person name="Hughes K."/>
            <person name="Justo A."/>
            <person name="Karasinski D."/>
            <person name="Kautmanova I."/>
            <person name="Kiss B."/>
            <person name="Kocsube S."/>
            <person name="Kotiranta H."/>
            <person name="LaButti K.M."/>
            <person name="Lechner B.E."/>
            <person name="Liimatainen K."/>
            <person name="Lipzen A."/>
            <person name="Lukacs Z."/>
            <person name="Mihaltcheva S."/>
            <person name="Morgado L.N."/>
            <person name="Niskanen T."/>
            <person name="Noordeloos M.E."/>
            <person name="Ohm R.A."/>
            <person name="Ortiz-Santana B."/>
            <person name="Ovrebo C."/>
            <person name="Racz N."/>
            <person name="Riley R."/>
            <person name="Savchenko A."/>
            <person name="Shiryaev A."/>
            <person name="Soop K."/>
            <person name="Spirin V."/>
            <person name="Szebenyi C."/>
            <person name="Tomsovsky M."/>
            <person name="Tulloss R.E."/>
            <person name="Uehling J."/>
            <person name="Grigoriev I.V."/>
            <person name="Vagvolgyi C."/>
            <person name="Papp T."/>
            <person name="Martin F.M."/>
            <person name="Miettinen O."/>
            <person name="Hibbett D.S."/>
            <person name="Nagy L.G."/>
        </authorList>
    </citation>
    <scope>NUCLEOTIDE SEQUENCE [LARGE SCALE GENOMIC DNA]</scope>
    <source>
        <strain evidence="4 5">HHB13444</strain>
    </source>
</reference>
<dbReference type="InterPro" id="IPR027806">
    <property type="entry name" value="HARBI1_dom"/>
</dbReference>